<keyword evidence="5" id="KW-1185">Reference proteome</keyword>
<evidence type="ECO:0000313" key="2">
    <source>
        <dbReference type="EMBL" id="CUN64372.1"/>
    </source>
</evidence>
<protein>
    <submittedName>
        <fullName evidence="3">DUF3786 domain-containing protein</fullName>
    </submittedName>
    <submittedName>
        <fullName evidence="2">Domain of uncharacterized function (DUF3786)</fullName>
    </submittedName>
</protein>
<evidence type="ECO:0000313" key="3">
    <source>
        <dbReference type="EMBL" id="NSE17649.1"/>
    </source>
</evidence>
<dbReference type="GeneID" id="79856630"/>
<evidence type="ECO:0000313" key="5">
    <source>
        <dbReference type="Proteomes" id="UP000768180"/>
    </source>
</evidence>
<dbReference type="AlphaFoldDB" id="A0A173YJR1"/>
<dbReference type="Pfam" id="PF12654">
    <property type="entry name" value="DUF3786"/>
    <property type="match status" value="1"/>
</dbReference>
<evidence type="ECO:0000259" key="1">
    <source>
        <dbReference type="Pfam" id="PF12654"/>
    </source>
</evidence>
<accession>A0A173YJR1</accession>
<proteinExistence type="predicted"/>
<dbReference type="EMBL" id="JAAITQ010000040">
    <property type="protein sequence ID" value="NSE17649.1"/>
    <property type="molecule type" value="Genomic_DNA"/>
</dbReference>
<dbReference type="Proteomes" id="UP000768180">
    <property type="component" value="Unassembled WGS sequence"/>
</dbReference>
<organism evidence="2 4">
    <name type="scientific">Fusicatenibacter saccharivorans</name>
    <dbReference type="NCBI Taxonomy" id="1150298"/>
    <lineage>
        <taxon>Bacteria</taxon>
        <taxon>Bacillati</taxon>
        <taxon>Bacillota</taxon>
        <taxon>Clostridia</taxon>
        <taxon>Lachnospirales</taxon>
        <taxon>Lachnospiraceae</taxon>
        <taxon>Fusicatenibacter</taxon>
    </lineage>
</organism>
<dbReference type="RefSeq" id="WP_055226247.1">
    <property type="nucleotide sequence ID" value="NZ_CABJFB010000029.1"/>
</dbReference>
<sequence>MEYKNQTENRAFQEMLQAAVKRLQNRSGEEIAAKSGAVFHSSRNVLEVLSFYETIEIQLPEFRINSNVDEWHYLTLLHYLDMADGTEGSQKLITFGNLKDGLIRGTKFDRTAEQKLEKLLQDKDPEKIQKACKNLGAEFTETKADLCAVFPVLPRYPVTLKIWFADEEFPASGKIFLQDHADHYLSVEDAVTVGEILLQKLSEAFSSL</sequence>
<dbReference type="EMBL" id="CYYV01000002">
    <property type="protein sequence ID" value="CUN64372.1"/>
    <property type="molecule type" value="Genomic_DNA"/>
</dbReference>
<reference evidence="3 5" key="2">
    <citation type="journal article" date="2020" name="Cell Host Microbe">
        <title>Functional and Genomic Variation between Human-Derived Isolates of Lachnospiraceae Reveals Inter- and Intra-Species Diversity.</title>
        <authorList>
            <person name="Sorbara M.T."/>
            <person name="Littmann E.R."/>
            <person name="Fontana E."/>
            <person name="Moody T.U."/>
            <person name="Kohout C.E."/>
            <person name="Gjonbalaj M."/>
            <person name="Eaton V."/>
            <person name="Seok R."/>
            <person name="Leiner I.M."/>
            <person name="Pamer E.G."/>
        </authorList>
    </citation>
    <scope>NUCLEOTIDE SEQUENCE [LARGE SCALE GENOMIC DNA]</scope>
    <source>
        <strain evidence="3 5">MSK.14.54</strain>
    </source>
</reference>
<reference evidence="3" key="3">
    <citation type="submission" date="2020-02" db="EMBL/GenBank/DDBJ databases">
        <authorList>
            <person name="Littmann E."/>
            <person name="Sorbara M."/>
        </authorList>
    </citation>
    <scope>NUCLEOTIDE SEQUENCE</scope>
    <source>
        <strain evidence="3">MSK.14.54</strain>
    </source>
</reference>
<name>A0A173YJR1_9FIRM</name>
<evidence type="ECO:0000313" key="4">
    <source>
        <dbReference type="Proteomes" id="UP000095706"/>
    </source>
</evidence>
<feature type="domain" description="DUF3786" evidence="1">
    <location>
        <begin position="29"/>
        <end position="199"/>
    </location>
</feature>
<reference evidence="2 4" key="1">
    <citation type="submission" date="2015-09" db="EMBL/GenBank/DDBJ databases">
        <authorList>
            <consortium name="Pathogen Informatics"/>
        </authorList>
    </citation>
    <scope>NUCLEOTIDE SEQUENCE [LARGE SCALE GENOMIC DNA]</scope>
    <source>
        <strain evidence="2 4">2789STDY5608849</strain>
    </source>
</reference>
<dbReference type="InterPro" id="IPR024264">
    <property type="entry name" value="DUF3786"/>
</dbReference>
<gene>
    <name evidence="2" type="ORF">ERS852406_00483</name>
    <name evidence="3" type="ORF">G5B05_14910</name>
</gene>
<dbReference type="Proteomes" id="UP000095706">
    <property type="component" value="Unassembled WGS sequence"/>
</dbReference>